<dbReference type="OrthoDB" id="336486at2759"/>
<feature type="region of interest" description="Disordered" evidence="1">
    <location>
        <begin position="1158"/>
        <end position="1178"/>
    </location>
</feature>
<evidence type="ECO:0000313" key="3">
    <source>
        <dbReference type="Proteomes" id="UP000186176"/>
    </source>
</evidence>
<evidence type="ECO:0008006" key="4">
    <source>
        <dbReference type="Google" id="ProtNLM"/>
    </source>
</evidence>
<dbReference type="EMBL" id="LRBP01000017">
    <property type="protein sequence ID" value="OII73157.1"/>
    <property type="molecule type" value="Genomic_DNA"/>
</dbReference>
<comment type="caution">
    <text evidence="2">The sequence shown here is derived from an EMBL/GenBank/DDBJ whole genome shotgun (WGS) entry which is preliminary data.</text>
</comment>
<dbReference type="GeneID" id="39979179"/>
<evidence type="ECO:0000256" key="1">
    <source>
        <dbReference type="SAM" id="MobiDB-lite"/>
    </source>
</evidence>
<dbReference type="RefSeq" id="XP_028874521.1">
    <property type="nucleotide sequence ID" value="XM_029019400.1"/>
</dbReference>
<sequence>MKKRDEENFIPNCGHCETHAVYKRINSIIERGEQINLTNLSESTSFSLKPNNSSFSIVGRLVYTKNGNFLFLQDNILNQSSLPRFLLIPCEISGKFKSNIMLKCCETEFSFVSCWLIIRDWAIVKMKTKDPNAPLRSILLNRHLNPFNSQNEITSVVKILKKKLLCFSASTTLWISSSYLPVEQMITGLRSINITGLVIHISTVVMHRVDNYTTSRDRVTNDEKSMINRAKKNDSEELDSNSHSIFGIDKILRPSENSTCESSFSVVIRSILNNREFIVFFPGVNLLINRFILGWRNIYRFENVVAGSVLIHNFRQLPKEKRCLIANNFTSIISESMVENISRPILEIPTLIQIEKVLGFGVYEIKTKLVPIKLFLHNSNFHETSLGCSISKGSILWVRNFRVITTKLGNRSFPIGIAIEPGSDWGLERHSRFTKKKETTPRETIWNNLPLHIQTIGHEYLEFNDFNSNTHTNKEIAWQHPWDIRNFCYLHYSLYVDLFNIVGTQTNKSQVLPILLVQIISNLKSGSPISVSKNYEIKYSDGTKTSKESSSIICGNFSHFQFKITHPSQTIELKSRNLQQCPVSCTEECFGLWKIAPIEEWADLIGSIERSQKLNLANLVFLNHVLSIEFLYYIRGNIKKLPRLRTVENNYKNSSVSSNINSLKCLFIGEESYPLYIGFFGHFLAEIIMEKTLESNIWISNVCFIKTPSLSGSESNFYPLFIYCNSRINLLFNSSCSKYSFEKKFVFIKKAMLRLYNQKISFFVHISDIVCINFEDCFLKPPISKGLISINQPKGVLLFICDKEIENSVDGYKLYFHCLPFFKTYSKLSKSEVQLDKNKIIESQIEKFQVPSNWYSFNNISRFVLIIDTPILPNSEVLLSIIQEKEFFEAMNTFQSEKIEHLMIKELVFPSQLSSDAINFDKTASYIEIKLFGDDDESILWPESLKTPFSFKSGSKKQGTPGLYTVFDIKYWTEYIYEWQVFSRKNPLIYRSTKLARNDMVDLFNNSYPKLSFGDESDSEIHISLERVKILDIIYFIGLNPQNIYGNWSIIRVTTDQSTKFKPEKTTFQSIYLISDPPWNSGWIDIWFSEEETLKHNIKLLLPGETVSFSNIKVEKFINSSFPLSPVSNIMSTILNEFCEFPKKDKLIYYSKRNRSQTTSKKKPTFSDSDQAQNEKSKTSNTLSIFNNGVIIFKVSIQNSIIKSSQTQIYSLNEHPNNSQENLLFSYLYFSPTSISEVVSYYYFDPGYEEYLQKSQRKTFDSYNDHYLSLYETLEGEIQFNHQKEESSKFFHSLPSFQYSTNSHQTFNPHTIPNPYVLAPDGAPITHSFLYLSRNNHASFIAFNKAYCIKTEISTKSPQEDSTLSSNPFLILDLFRNIDPDLVFSLKGSILHIQQIDLSWFCLNCLQNIMGKLVCVCGVDLGKSSFWKSLTIYLIGALELETTDSKPKLFPFVMTNWNVIKLLAYVNKIDNQEQDSKILYNHIIELAKIIWNHMESLNDSSGIQTLYSFGEVPADCNFLNSMEDNSKECRPVGIIGQVELFDKEKAVNIPTDPISNLEMEACLRCAQSSDRNTLAYTYLHVIRWKTRNTKLELEEKLKNINSVC</sequence>
<proteinExistence type="predicted"/>
<name>A0A1J4MJY2_9CRYT</name>
<protein>
    <recommendedName>
        <fullName evidence="4">CST complex subunit CTC1</fullName>
    </recommendedName>
</protein>
<organism evidence="2 3">
    <name type="scientific">Cryptosporidium ubiquitum</name>
    <dbReference type="NCBI Taxonomy" id="857276"/>
    <lineage>
        <taxon>Eukaryota</taxon>
        <taxon>Sar</taxon>
        <taxon>Alveolata</taxon>
        <taxon>Apicomplexa</taxon>
        <taxon>Conoidasida</taxon>
        <taxon>Coccidia</taxon>
        <taxon>Eucoccidiorida</taxon>
        <taxon>Eimeriorina</taxon>
        <taxon>Cryptosporidiidae</taxon>
        <taxon>Cryptosporidium</taxon>
    </lineage>
</organism>
<dbReference type="Proteomes" id="UP000186176">
    <property type="component" value="Unassembled WGS sequence"/>
</dbReference>
<evidence type="ECO:0000313" key="2">
    <source>
        <dbReference type="EMBL" id="OII73157.1"/>
    </source>
</evidence>
<gene>
    <name evidence="2" type="ORF">cubi_02389</name>
</gene>
<keyword evidence="3" id="KW-1185">Reference proteome</keyword>
<accession>A0A1J4MJY2</accession>
<reference evidence="2 3" key="1">
    <citation type="submission" date="2016-10" db="EMBL/GenBank/DDBJ databases">
        <title>Reductive evolution of mitochondrial metabolism and differential evolution of invasion-related proteins in Cryptosporidium.</title>
        <authorList>
            <person name="Liu S."/>
            <person name="Roellig D.M."/>
            <person name="Guo Y."/>
            <person name="Li N."/>
            <person name="Frace M.A."/>
            <person name="Tang K."/>
            <person name="Zhang L."/>
            <person name="Feng Y."/>
            <person name="Xiao L."/>
        </authorList>
    </citation>
    <scope>NUCLEOTIDE SEQUENCE [LARGE SCALE GENOMIC DNA]</scope>
    <source>
        <strain evidence="2">39726</strain>
    </source>
</reference>
<dbReference type="VEuPathDB" id="CryptoDB:cubi_02389"/>